<feature type="transmembrane region" description="Helical" evidence="1">
    <location>
        <begin position="235"/>
        <end position="256"/>
    </location>
</feature>
<keyword evidence="1" id="KW-1133">Transmembrane helix</keyword>
<gene>
    <name evidence="2" type="ORF">SDC9_72496</name>
</gene>
<feature type="transmembrane region" description="Helical" evidence="1">
    <location>
        <begin position="165"/>
        <end position="182"/>
    </location>
</feature>
<feature type="transmembrane region" description="Helical" evidence="1">
    <location>
        <begin position="262"/>
        <end position="282"/>
    </location>
</feature>
<feature type="transmembrane region" description="Helical" evidence="1">
    <location>
        <begin position="114"/>
        <end position="133"/>
    </location>
</feature>
<keyword evidence="1" id="KW-0472">Membrane</keyword>
<proteinExistence type="predicted"/>
<organism evidence="2">
    <name type="scientific">bioreactor metagenome</name>
    <dbReference type="NCBI Taxonomy" id="1076179"/>
    <lineage>
        <taxon>unclassified sequences</taxon>
        <taxon>metagenomes</taxon>
        <taxon>ecological metagenomes</taxon>
    </lineage>
</organism>
<evidence type="ECO:0000313" key="2">
    <source>
        <dbReference type="EMBL" id="MPM25995.1"/>
    </source>
</evidence>
<keyword evidence="1" id="KW-0812">Transmembrane</keyword>
<reference evidence="2" key="1">
    <citation type="submission" date="2019-08" db="EMBL/GenBank/DDBJ databases">
        <authorList>
            <person name="Kucharzyk K."/>
            <person name="Murdoch R.W."/>
            <person name="Higgins S."/>
            <person name="Loffler F."/>
        </authorList>
    </citation>
    <scope>NUCLEOTIDE SEQUENCE</scope>
</reference>
<feature type="transmembrane region" description="Helical" evidence="1">
    <location>
        <begin position="194"/>
        <end position="214"/>
    </location>
</feature>
<dbReference type="EMBL" id="VSSQ01004626">
    <property type="protein sequence ID" value="MPM25995.1"/>
    <property type="molecule type" value="Genomic_DNA"/>
</dbReference>
<feature type="transmembrane region" description="Helical" evidence="1">
    <location>
        <begin position="139"/>
        <end position="158"/>
    </location>
</feature>
<feature type="transmembrane region" description="Helical" evidence="1">
    <location>
        <begin position="83"/>
        <end position="105"/>
    </location>
</feature>
<name>A0A644YBS6_9ZZZZ</name>
<dbReference type="AlphaFoldDB" id="A0A644YBS6"/>
<sequence>MQNTYISDKLSCVTQISRSLGVVGIIMNKNVQSTKSQHEDAIYNRIIFWFAAATVLESLLLVLKRFYLNYKAGEIELMAGIHLALHVLTYAGIALCAAGVVWALLSRKDGKIRLLPKMVAGFSFAVSVCAFITRHFQAAGMMVLLICVPVCAVLALVYNLYQREFFWITVLGGLTIFGLWLYRRAIGTHSTIFYGYLAVLALVLVLSALLGRKLQTTDGVLTAGGKKLHLFSHNTSYATLYATCALSALTVVSALVLGSTVAYYSIFVVVVWIFVMAVYYTVRLM</sequence>
<accession>A0A644YBS6</accession>
<comment type="caution">
    <text evidence="2">The sequence shown here is derived from an EMBL/GenBank/DDBJ whole genome shotgun (WGS) entry which is preliminary data.</text>
</comment>
<evidence type="ECO:0000256" key="1">
    <source>
        <dbReference type="SAM" id="Phobius"/>
    </source>
</evidence>
<protein>
    <submittedName>
        <fullName evidence="2">Uncharacterized protein</fullName>
    </submittedName>
</protein>
<feature type="transmembrane region" description="Helical" evidence="1">
    <location>
        <begin position="42"/>
        <end position="63"/>
    </location>
</feature>